<dbReference type="OrthoDB" id="423313at2759"/>
<dbReference type="Gene3D" id="3.40.50.11350">
    <property type="match status" value="1"/>
</dbReference>
<organism evidence="5 6">
    <name type="scientific">Rhodotorula diobovata</name>
    <dbReference type="NCBI Taxonomy" id="5288"/>
    <lineage>
        <taxon>Eukaryota</taxon>
        <taxon>Fungi</taxon>
        <taxon>Dikarya</taxon>
        <taxon>Basidiomycota</taxon>
        <taxon>Pucciniomycotina</taxon>
        <taxon>Microbotryomycetes</taxon>
        <taxon>Sporidiobolales</taxon>
        <taxon>Sporidiobolaceae</taxon>
        <taxon>Rhodotorula</taxon>
    </lineage>
</organism>
<reference evidence="5 6" key="1">
    <citation type="submission" date="2019-03" db="EMBL/GenBank/DDBJ databases">
        <title>Rhodosporidium diobovatum UCD-FST 08-225 genome sequencing, assembly, and annotation.</title>
        <authorList>
            <person name="Fakankun I.U."/>
            <person name="Fristensky B."/>
            <person name="Levin D.B."/>
        </authorList>
    </citation>
    <scope>NUCLEOTIDE SEQUENCE [LARGE SCALE GENOMIC DNA]</scope>
    <source>
        <strain evidence="5 6">UCD-FST 08-225</strain>
    </source>
</reference>
<keyword evidence="2" id="KW-0294">Fucose metabolism</keyword>
<feature type="compositionally biased region" description="Low complexity" evidence="4">
    <location>
        <begin position="11"/>
        <end position="21"/>
    </location>
</feature>
<evidence type="ECO:0000313" key="5">
    <source>
        <dbReference type="EMBL" id="TNY24553.1"/>
    </source>
</evidence>
<evidence type="ECO:0000256" key="4">
    <source>
        <dbReference type="SAM" id="MobiDB-lite"/>
    </source>
</evidence>
<evidence type="ECO:0008006" key="7">
    <source>
        <dbReference type="Google" id="ProtNLM"/>
    </source>
</evidence>
<dbReference type="AlphaFoldDB" id="A0A5C5G613"/>
<evidence type="ECO:0000256" key="3">
    <source>
        <dbReference type="ARBA" id="ARBA00023277"/>
    </source>
</evidence>
<evidence type="ECO:0000313" key="6">
    <source>
        <dbReference type="Proteomes" id="UP000311382"/>
    </source>
</evidence>
<name>A0A5C5G613_9BASI</name>
<accession>A0A5C5G613</accession>
<protein>
    <recommendedName>
        <fullName evidence="7">GDP-fucose protein O-fucosyltransferase-domain-containing protein</fullName>
    </recommendedName>
</protein>
<dbReference type="CDD" id="cd11296">
    <property type="entry name" value="O-FucT_like"/>
    <property type="match status" value="1"/>
</dbReference>
<dbReference type="STRING" id="5288.A0A5C5G613"/>
<dbReference type="GO" id="GO:0006004">
    <property type="term" value="P:fucose metabolic process"/>
    <property type="evidence" value="ECO:0007669"/>
    <property type="project" value="UniProtKB-KW"/>
</dbReference>
<evidence type="ECO:0000256" key="2">
    <source>
        <dbReference type="ARBA" id="ARBA00023253"/>
    </source>
</evidence>
<dbReference type="Proteomes" id="UP000311382">
    <property type="component" value="Unassembled WGS sequence"/>
</dbReference>
<comment type="caution">
    <text evidence="5">The sequence shown here is derived from an EMBL/GenBank/DDBJ whole genome shotgun (WGS) entry which is preliminary data.</text>
</comment>
<sequence length="543" mass="61723">MSRSSAEHELLPQSPTSPTLPHAHYGHRGSLWPEEEGSEPEERRAKFSGRRRTGLGAAFSGLGWADRMRWIVGATVLGAFVYVLTLDHSTDARDRLRESLHTAAHRLHDLTEAKAGMNKSLILRFPDAPQDTLQSQLKSGVRYITTMSYGGHANQFMAIENLLYLAKLLSRVAIVPTLSPLHFDETPRDFSVYYDLDRFYYETGIPAVEMSALKPFNFSARPRVKEEISCWSVLEQTAGDRNVNDGSMAAHEIAVRYWPLPTMERGSEGFNLWFESLHSFDFGRLKRNKWIERVKKELLPQRYPSLHPTSKANQPLDKAKTLKPGFDPLGTAPPDESLFCLDTTFFLGSRMLPPAYPLPDKVFEAPRGYEGHGWIEAGQHLRFSAHLEDLATLYLQDLFSGTTIPPFIAVHIRRGDFQSARGLTSLEAFTDGVERARHRLDWRMDHPDEWVGAGHAQQRYWKGVRGKDYAVVATTDEKPDSDFVRQLREELGWKVVDHDRMRTEEELGAWYPTMIDAAMLARGRAFVGTEWSTFSYLAGLRVK</sequence>
<dbReference type="Pfam" id="PF10250">
    <property type="entry name" value="O-FucT"/>
    <property type="match status" value="1"/>
</dbReference>
<feature type="compositionally biased region" description="Basic and acidic residues" evidence="4">
    <location>
        <begin position="1"/>
        <end position="10"/>
    </location>
</feature>
<keyword evidence="3" id="KW-0119">Carbohydrate metabolism</keyword>
<keyword evidence="1" id="KW-0808">Transferase</keyword>
<dbReference type="InterPro" id="IPR019378">
    <property type="entry name" value="GDP-Fuc_O-FucTrfase"/>
</dbReference>
<proteinExistence type="predicted"/>
<feature type="region of interest" description="Disordered" evidence="4">
    <location>
        <begin position="1"/>
        <end position="50"/>
    </location>
</feature>
<gene>
    <name evidence="5" type="ORF">DMC30DRAFT_111856</name>
</gene>
<dbReference type="GO" id="GO:0016740">
    <property type="term" value="F:transferase activity"/>
    <property type="evidence" value="ECO:0007669"/>
    <property type="project" value="UniProtKB-KW"/>
</dbReference>
<keyword evidence="6" id="KW-1185">Reference proteome</keyword>
<evidence type="ECO:0000256" key="1">
    <source>
        <dbReference type="ARBA" id="ARBA00022679"/>
    </source>
</evidence>
<dbReference type="EMBL" id="SOZI01000002">
    <property type="protein sequence ID" value="TNY24553.1"/>
    <property type="molecule type" value="Genomic_DNA"/>
</dbReference>